<dbReference type="Pfam" id="PF07963">
    <property type="entry name" value="N_methyl"/>
    <property type="match status" value="1"/>
</dbReference>
<evidence type="ECO:0000313" key="3">
    <source>
        <dbReference type="Proteomes" id="UP000230833"/>
    </source>
</evidence>
<protein>
    <recommendedName>
        <fullName evidence="4">Type II secretion system protein GspI C-terminal domain-containing protein</fullName>
    </recommendedName>
</protein>
<evidence type="ECO:0000256" key="1">
    <source>
        <dbReference type="SAM" id="Phobius"/>
    </source>
</evidence>
<dbReference type="AlphaFoldDB" id="A0A2H0RJJ8"/>
<keyword evidence="1" id="KW-0472">Membrane</keyword>
<keyword evidence="1" id="KW-0812">Transmembrane</keyword>
<dbReference type="InterPro" id="IPR012902">
    <property type="entry name" value="N_methyl_site"/>
</dbReference>
<accession>A0A2H0RJJ8</accession>
<dbReference type="NCBIfam" id="TIGR02532">
    <property type="entry name" value="IV_pilin_GFxxxE"/>
    <property type="match status" value="1"/>
</dbReference>
<dbReference type="EMBL" id="PCYL01000034">
    <property type="protein sequence ID" value="PIR46620.1"/>
    <property type="molecule type" value="Genomic_DNA"/>
</dbReference>
<evidence type="ECO:0000313" key="2">
    <source>
        <dbReference type="EMBL" id="PIR46620.1"/>
    </source>
</evidence>
<sequence length="244" mass="26902">MIKFSMISNDTPKRCEYVSGFGISARTSARQIYSGGSVHSDGLKIGTFIENCKLKIENCFALFPLAKRGFTLIESLVALSILALAIVGPLSLASTALSAAQISRDQLVAFYLAQEGLEVIRNQRDTNRLNGAIWTNSWMLCSGLAPCAVLVDGSKDNVLERIRTCSPPTLAQCLNQSSSALHYLTGEKLYTHSQGDPTDFKRAIELEKIGNEDTEYKLTSKVTWVMKGGRERNVILIEYIRDLD</sequence>
<feature type="transmembrane region" description="Helical" evidence="1">
    <location>
        <begin position="76"/>
        <end position="97"/>
    </location>
</feature>
<proteinExistence type="predicted"/>
<comment type="caution">
    <text evidence="2">The sequence shown here is derived from an EMBL/GenBank/DDBJ whole genome shotgun (WGS) entry which is preliminary data.</text>
</comment>
<evidence type="ECO:0008006" key="4">
    <source>
        <dbReference type="Google" id="ProtNLM"/>
    </source>
</evidence>
<dbReference type="Proteomes" id="UP000230833">
    <property type="component" value="Unassembled WGS sequence"/>
</dbReference>
<name>A0A2H0RJJ8_9BACT</name>
<organism evidence="2 3">
    <name type="scientific">Candidatus Vogelbacteria bacterium CG10_big_fil_rev_8_21_14_0_10_45_14</name>
    <dbReference type="NCBI Taxonomy" id="1975042"/>
    <lineage>
        <taxon>Bacteria</taxon>
        <taxon>Candidatus Vogeliibacteriota</taxon>
    </lineage>
</organism>
<reference evidence="2 3" key="1">
    <citation type="submission" date="2017-09" db="EMBL/GenBank/DDBJ databases">
        <title>Depth-based differentiation of microbial function through sediment-hosted aquifers and enrichment of novel symbionts in the deep terrestrial subsurface.</title>
        <authorList>
            <person name="Probst A.J."/>
            <person name="Ladd B."/>
            <person name="Jarett J.K."/>
            <person name="Geller-Mcgrath D.E."/>
            <person name="Sieber C.M."/>
            <person name="Emerson J.B."/>
            <person name="Anantharaman K."/>
            <person name="Thomas B.C."/>
            <person name="Malmstrom R."/>
            <person name="Stieglmeier M."/>
            <person name="Klingl A."/>
            <person name="Woyke T."/>
            <person name="Ryan C.M."/>
            <person name="Banfield J.F."/>
        </authorList>
    </citation>
    <scope>NUCLEOTIDE SEQUENCE [LARGE SCALE GENOMIC DNA]</scope>
    <source>
        <strain evidence="2">CG10_big_fil_rev_8_21_14_0_10_45_14</strain>
    </source>
</reference>
<keyword evidence="1" id="KW-1133">Transmembrane helix</keyword>
<gene>
    <name evidence="2" type="ORF">COV07_03330</name>
</gene>